<dbReference type="InterPro" id="IPR041589">
    <property type="entry name" value="DNAH3_AAA_lid_1"/>
</dbReference>
<dbReference type="Pfam" id="PF12775">
    <property type="entry name" value="AAA_7"/>
    <property type="match status" value="1"/>
</dbReference>
<evidence type="ECO:0000256" key="10">
    <source>
        <dbReference type="ARBA" id="ARBA00023069"/>
    </source>
</evidence>
<evidence type="ECO:0000256" key="8">
    <source>
        <dbReference type="ARBA" id="ARBA00023017"/>
    </source>
</evidence>
<dbReference type="GO" id="GO:0005874">
    <property type="term" value="C:microtubule"/>
    <property type="evidence" value="ECO:0007669"/>
    <property type="project" value="UniProtKB-KW"/>
</dbReference>
<evidence type="ECO:0000256" key="15">
    <source>
        <dbReference type="ARBA" id="ARBA00063032"/>
    </source>
</evidence>
<dbReference type="InterPro" id="IPR043160">
    <property type="entry name" value="Dynein_C_barrel"/>
</dbReference>
<dbReference type="Gene3D" id="6.10.140.1060">
    <property type="match status" value="1"/>
</dbReference>
<dbReference type="Pfam" id="PF17852">
    <property type="entry name" value="Dynein_AAA_lid"/>
    <property type="match status" value="1"/>
</dbReference>
<keyword evidence="20" id="KW-1185">Reference proteome</keyword>
<comment type="similarity">
    <text evidence="2">Belongs to the dynein heavy chain family.</text>
</comment>
<dbReference type="InterPro" id="IPR042228">
    <property type="entry name" value="Dynein_linker_3"/>
</dbReference>
<feature type="coiled-coil region" evidence="17">
    <location>
        <begin position="3394"/>
        <end position="3456"/>
    </location>
</feature>
<dbReference type="InterPro" id="IPR013602">
    <property type="entry name" value="Dynein_heavy_linker"/>
</dbReference>
<evidence type="ECO:0000313" key="20">
    <source>
        <dbReference type="Proteomes" id="UP000007798"/>
    </source>
</evidence>
<keyword evidence="5" id="KW-0677">Repeat</keyword>
<dbReference type="GO" id="GO:0036156">
    <property type="term" value="C:inner dynein arm"/>
    <property type="evidence" value="ECO:0007669"/>
    <property type="project" value="UniProtKB-ARBA"/>
</dbReference>
<dbReference type="GO" id="GO:0036159">
    <property type="term" value="P:inner dynein arm assembly"/>
    <property type="evidence" value="ECO:0007669"/>
    <property type="project" value="UniProtKB-ARBA"/>
</dbReference>
<dbReference type="KEGG" id="dwi:6647195"/>
<dbReference type="FunFam" id="1.10.472.130:FF:000010">
    <property type="entry name" value="Dynein axonemal heavy chain 10"/>
    <property type="match status" value="1"/>
</dbReference>
<evidence type="ECO:0000256" key="11">
    <source>
        <dbReference type="ARBA" id="ARBA00023175"/>
    </source>
</evidence>
<dbReference type="GO" id="GO:0036126">
    <property type="term" value="C:sperm flagellum"/>
    <property type="evidence" value="ECO:0007669"/>
    <property type="project" value="EnsemblMetazoa"/>
</dbReference>
<dbReference type="FunFam" id="1.20.920.20:FF:000001">
    <property type="entry name" value="dynein heavy chain 2, axonemal"/>
    <property type="match status" value="1"/>
</dbReference>
<dbReference type="GO" id="GO:0030317">
    <property type="term" value="P:flagellated sperm motility"/>
    <property type="evidence" value="ECO:0007669"/>
    <property type="project" value="EnsemblMetazoa"/>
</dbReference>
<evidence type="ECO:0000256" key="17">
    <source>
        <dbReference type="SAM" id="Coils"/>
    </source>
</evidence>
<keyword evidence="13" id="KW-0966">Cell projection</keyword>
<keyword evidence="9 17" id="KW-0175">Coiled coil</keyword>
<dbReference type="Gene3D" id="3.40.50.300">
    <property type="entry name" value="P-loop containing nucleotide triphosphate hydrolases"/>
    <property type="match status" value="6"/>
</dbReference>
<accession>B4N8N4</accession>
<dbReference type="FunFam" id="1.10.287.2620:FF:000002">
    <property type="entry name" value="Dynein heavy chain 2, axonemal"/>
    <property type="match status" value="1"/>
</dbReference>
<dbReference type="InterPro" id="IPR041466">
    <property type="entry name" value="Dynein_AAA5_ext"/>
</dbReference>
<dbReference type="FunFam" id="1.10.8.710:FF:000001">
    <property type="entry name" value="Dynein axonemal heavy chain 2"/>
    <property type="match status" value="1"/>
</dbReference>
<dbReference type="Pfam" id="PF12780">
    <property type="entry name" value="AAA_8"/>
    <property type="match status" value="1"/>
</dbReference>
<dbReference type="GO" id="GO:0008569">
    <property type="term" value="F:minus-end-directed microtubule motor activity"/>
    <property type="evidence" value="ECO:0007669"/>
    <property type="project" value="InterPro"/>
</dbReference>
<dbReference type="Pfam" id="PF12777">
    <property type="entry name" value="MT"/>
    <property type="match status" value="1"/>
</dbReference>
<dbReference type="Pfam" id="PF17857">
    <property type="entry name" value="AAA_lid_1"/>
    <property type="match status" value="1"/>
</dbReference>
<dbReference type="SMART" id="SM00382">
    <property type="entry name" value="AAA"/>
    <property type="match status" value="3"/>
</dbReference>
<dbReference type="Pfam" id="PF18199">
    <property type="entry name" value="Dynein_C"/>
    <property type="match status" value="1"/>
</dbReference>
<dbReference type="InterPro" id="IPR035699">
    <property type="entry name" value="AAA_6"/>
</dbReference>
<dbReference type="OrthoDB" id="64868at2759"/>
<dbReference type="InParanoid" id="B4N8N4"/>
<dbReference type="FunFam" id="1.10.8.1220:FF:000001">
    <property type="entry name" value="Dynein axonemal heavy chain 5"/>
    <property type="match status" value="1"/>
</dbReference>
<dbReference type="Gene3D" id="1.20.140.100">
    <property type="entry name" value="Dynein heavy chain, N-terminal domain 2"/>
    <property type="match status" value="1"/>
</dbReference>
<protein>
    <recommendedName>
        <fullName evidence="16">Dynein-1, subspecies f</fullName>
    </recommendedName>
</protein>
<dbReference type="InterPro" id="IPR027417">
    <property type="entry name" value="P-loop_NTPase"/>
</dbReference>
<dbReference type="InterPro" id="IPR043157">
    <property type="entry name" value="Dynein_AAA1S"/>
</dbReference>
<feature type="domain" description="AAA+ ATPase" evidence="18">
    <location>
        <begin position="1881"/>
        <end position="2017"/>
    </location>
</feature>
<dbReference type="InterPro" id="IPR004273">
    <property type="entry name" value="Dynein_heavy_D6_P-loop"/>
</dbReference>
<dbReference type="FunCoup" id="B4N8N4">
    <property type="interactions" value="28"/>
</dbReference>
<dbReference type="FunFam" id="1.10.8.720:FF:000005">
    <property type="entry name" value="Dynein axonemal heavy chain 10"/>
    <property type="match status" value="1"/>
</dbReference>
<dbReference type="Gene3D" id="1.20.58.1120">
    <property type="match status" value="1"/>
</dbReference>
<evidence type="ECO:0000256" key="4">
    <source>
        <dbReference type="ARBA" id="ARBA00022701"/>
    </source>
</evidence>
<dbReference type="GO" id="GO:0008017">
    <property type="term" value="F:microtubule binding"/>
    <property type="evidence" value="ECO:0007669"/>
    <property type="project" value="UniProtKB-ARBA"/>
</dbReference>
<evidence type="ECO:0000256" key="6">
    <source>
        <dbReference type="ARBA" id="ARBA00022741"/>
    </source>
</evidence>
<dbReference type="InterPro" id="IPR041228">
    <property type="entry name" value="Dynein_C"/>
</dbReference>
<dbReference type="InterPro" id="IPR024317">
    <property type="entry name" value="Dynein_heavy_chain_D4_dom"/>
</dbReference>
<dbReference type="HOGENOM" id="CLU_000038_9_1_1"/>
<dbReference type="Gene3D" id="1.10.287.2620">
    <property type="match status" value="1"/>
</dbReference>
<keyword evidence="8" id="KW-0243">Dynein</keyword>
<evidence type="ECO:0000256" key="5">
    <source>
        <dbReference type="ARBA" id="ARBA00022737"/>
    </source>
</evidence>
<dbReference type="Gene3D" id="3.10.490.20">
    <property type="match status" value="1"/>
</dbReference>
<evidence type="ECO:0000256" key="16">
    <source>
        <dbReference type="ARBA" id="ARBA00077719"/>
    </source>
</evidence>
<dbReference type="Proteomes" id="UP000007798">
    <property type="component" value="Unassembled WGS sequence"/>
</dbReference>
<dbReference type="InterPro" id="IPR041658">
    <property type="entry name" value="AAA_lid_11"/>
</dbReference>
<dbReference type="Pfam" id="PF08393">
    <property type="entry name" value="DHC_N2"/>
    <property type="match status" value="1"/>
</dbReference>
<evidence type="ECO:0000256" key="7">
    <source>
        <dbReference type="ARBA" id="ARBA00022840"/>
    </source>
</evidence>
<evidence type="ECO:0000256" key="14">
    <source>
        <dbReference type="ARBA" id="ARBA00054075"/>
    </source>
</evidence>
<dbReference type="Gene3D" id="1.20.1270.280">
    <property type="match status" value="1"/>
</dbReference>
<dbReference type="FunFam" id="3.40.50.300:FF:000049">
    <property type="entry name" value="Dynein, axonemal, heavy chain 5"/>
    <property type="match status" value="1"/>
</dbReference>
<dbReference type="FunFam" id="3.10.490.20:FF:000006">
    <property type="entry name" value="Dynein axonemal heavy chain 10"/>
    <property type="match status" value="1"/>
</dbReference>
<comment type="subunit">
    <text evidence="15">The I1 inner arm complex (also known as the f dynein complex) is a two-headed isoform composed of two heavy chains (1-alpha and 1-beta), three intermediate chains and three light chains. I1 occupies a specific position proximal to the first radial spoke and repeats every 96 nm along the length of the axoneme.</text>
</comment>
<dbReference type="FunFam" id="3.40.50.300:FF:002141">
    <property type="entry name" value="Dynein heavy chain"/>
    <property type="match status" value="1"/>
</dbReference>
<evidence type="ECO:0000256" key="9">
    <source>
        <dbReference type="ARBA" id="ARBA00023054"/>
    </source>
</evidence>
<evidence type="ECO:0000256" key="13">
    <source>
        <dbReference type="ARBA" id="ARBA00023273"/>
    </source>
</evidence>
<dbReference type="Gene3D" id="1.10.8.720">
    <property type="entry name" value="Region D6 of dynein motor"/>
    <property type="match status" value="1"/>
</dbReference>
<name>B4N8N4_DROWI</name>
<dbReference type="GO" id="GO:0005524">
    <property type="term" value="F:ATP binding"/>
    <property type="evidence" value="ECO:0007669"/>
    <property type="project" value="UniProtKB-KW"/>
</dbReference>
<dbReference type="FunFam" id="3.20.180.20:FF:000001">
    <property type="entry name" value="Dynein axonemal heavy chain 5"/>
    <property type="match status" value="1"/>
</dbReference>
<dbReference type="Gene3D" id="3.20.180.20">
    <property type="entry name" value="Dynein heavy chain, N-terminal domain 2"/>
    <property type="match status" value="1"/>
</dbReference>
<dbReference type="STRING" id="7260.B4N8N4"/>
<keyword evidence="12" id="KW-0206">Cytoskeleton</keyword>
<keyword evidence="10" id="KW-0969">Cilium</keyword>
<keyword evidence="6" id="KW-0547">Nucleotide-binding</keyword>
<organism evidence="19 20">
    <name type="scientific">Drosophila willistoni</name>
    <name type="common">Fruit fly</name>
    <dbReference type="NCBI Taxonomy" id="7260"/>
    <lineage>
        <taxon>Eukaryota</taxon>
        <taxon>Metazoa</taxon>
        <taxon>Ecdysozoa</taxon>
        <taxon>Arthropoda</taxon>
        <taxon>Hexapoda</taxon>
        <taxon>Insecta</taxon>
        <taxon>Pterygota</taxon>
        <taxon>Neoptera</taxon>
        <taxon>Endopterygota</taxon>
        <taxon>Diptera</taxon>
        <taxon>Brachycera</taxon>
        <taxon>Muscomorpha</taxon>
        <taxon>Ephydroidea</taxon>
        <taxon>Drosophilidae</taxon>
        <taxon>Drosophila</taxon>
        <taxon>Sophophora</taxon>
    </lineage>
</organism>
<dbReference type="InterPro" id="IPR026983">
    <property type="entry name" value="DHC"/>
</dbReference>
<keyword evidence="7" id="KW-0067">ATP-binding</keyword>
<keyword evidence="3" id="KW-0963">Cytoplasm</keyword>
<dbReference type="FunFam" id="1.20.58.1120:FF:000008">
    <property type="entry name" value="Dynein heavy chain 10, axonemal"/>
    <property type="match status" value="1"/>
</dbReference>
<gene>
    <name evidence="19" type="primary">Dwil\GK12095</name>
    <name evidence="19" type="ORF">Dwil_GK12095</name>
</gene>
<evidence type="ECO:0000256" key="12">
    <source>
        <dbReference type="ARBA" id="ARBA00023212"/>
    </source>
</evidence>
<dbReference type="InterPro" id="IPR035706">
    <property type="entry name" value="AAA_9"/>
</dbReference>
<evidence type="ECO:0000313" key="19">
    <source>
        <dbReference type="EMBL" id="EDW81485.2"/>
    </source>
</evidence>
<dbReference type="Pfam" id="PF12774">
    <property type="entry name" value="AAA_6"/>
    <property type="match status" value="1"/>
</dbReference>
<dbReference type="FunFam" id="3.40.50.300:FF:000153">
    <property type="entry name" value="Dynein axonemal heavy chain 1"/>
    <property type="match status" value="1"/>
</dbReference>
<evidence type="ECO:0000256" key="3">
    <source>
        <dbReference type="ARBA" id="ARBA00022490"/>
    </source>
</evidence>
<feature type="domain" description="AAA+ ATPase" evidence="18">
    <location>
        <begin position="2160"/>
        <end position="2292"/>
    </location>
</feature>
<sequence>MPGQEATEFEDAIVRIPVDPKKLDLIPTYTTTQLEDVVSGWMKYLTKTMKTLKDTKLDEFTPMAEYRYWHKMELELYGTLEQLKTDFVVAVLQRLADDESKILPEWEAVLEKTQERFKLAKENSDYLGTITDYLEKIRSYESFKMTVLQIPNIMVGLRHIWTMSSYFCRDPEMQVLLCQISNVFVQKVKNIINFDNIFRYSATYTHETATNCANLLRCWKQAYKLSRQHIEESGAGSRWEFDRVALFNEVNHIHRVAVDIAYIGRVFIQYENLFGHRLKALIADPSIVDNLMRKVYRMLDELIRSVDYDMFLPSNWENWEYSLEQFNRRLEVLEIEAKMVIDQSINSLLSSEKGLQLITNASTLDTRQSLQEFVATKHENLLRYFVTEINAVETVFLNNRKTPPMAKHQPAKISAICWSRLLGRKLKKSVLAFKSIEDDPALANSFLKRTSFKQYFELMAVMFQFEKVLFEKYIQSATYIINHTNRSNILGIRICREDTMNAIAEASQTLKAKPRDNLNTAGSRHGVSQMLSLANVQSEGTMSLAESYNFSEDADTEEDTVDVGDTGPVGFMCRINRFTVLTAMIMWMVSKTRHGNVQLQKCIAFLSLIKDRKARDIKAQDKEHAKICELLVRAETQRLLPTWRELVGDRVLIEYDMHFVVNLNREIFDVMFEGQLFEHLGFELPAVLRTAIMKKNLLFNDYEKLTEVIERYNKIIGNLSLSEVIFLRDHIYDTELYIQMGVGRYSWISFNIAKFCDQVNSQLRKLTSIVAQINFIRVDLRNRIEMIKAYNLFNLDDEIQESATPSINFRRSRTQSATRGTSSTIRNFVSSGGENITIYQAEEEPDEEKKEQQACGTEIYQCQGYFERLEASRNRKAAQMKKLYDSLGPVLIKLESLVLGTFTGRSEKMRTYYKFWEEETFKCIVDMTFQNLKCYINRLLSDSPMFEVNAVLLMSEIVLEPSVQELQNIIVTAAKDYLSRLQIFTRWMAGTCVNCPPIETGTQWKFNYTFYEDIMQNSAIVELIISIHDLASKIANEARGFVVQFRKYFNLWAYEKNLICQKFVERQVTLIEIDEKFTFYSAIVEDMANMRKYQDVKCVRINLQPLLDSITQHAQEWCTILGEELLRHVNENMRAMRNEIKTLSMNLNKPTRELEDFKLVMQTVATIQSTTLTNEQKIHEMQETFTVLSEHEIMFPYEDMLMAHHLEKRWKRLFLSALYRSEKLQPIKQKFADMTSVEIEVFYDDLAEFIKDWDENGPGSVGPELERGVRLMDPYGHKISEREDRRQELANAERLFDMPMMDYHEFGRVQTEFEGLQQIYKLYKAQKNGREGWAKTLWADLDPTVLTEGVESYLKEFRKLPKPVRQLPVGQQLELHMKQFKGTVPLMVSLKHEALRERHWLQLMEKTGQHFDMSPARFTLENMFGMQLHKYQEIAEQILTNAIKELQIERGVRAVEETWAAMAFKVIKHYKGMEDRGWILGPVDEIMQQLEDNGMNLQSMGASQFIGPFLETVNKWERLLALISEIIDEWLVVQRKWLYLEGIFIGGDIRTQLPEEARKFDDIDKAYRRIMVDCAKNPLVVPFCSIPGRLVEIQGLGIGLENCQKSLNEYLDSKRRIFPRFYFISTDELLSILGSSEPSAVQNHIIKMYDNIKSLRLVKEGSQTIVTAMISSEGEVMEFRHVARAQGRVEHWMNDVLDEMRRSNRFITKTAIYDFGTDLEISRPDWLMNYQGMVGLAASQVWWTAEVEEAFDQAQNHGNMRAMKDFLNKNNYQIEELVLKVRSNLSRNDRLKFKALCTIDVHARDIIDTFVRDNVLDASEFSWESQLRFYWVKFYDNLHVLQCSGSFEYGYEYMGLNGRLVITPLTDRIYLTITQALLMNLGGAPAGPAGTGKTETVKDLAKAMGLLCVVTNCGEGMDYRAVGTILSGLVQCGAWGCFDEFNRIDISVLSVISTQLQTIRNGLIRKLERFVFEGVEIKLDPKCGVFVTMNPGYAGRTELPESVKALFRPVTCIKPDLELICLISLFSDGFLTAKVLAKKMTVLYSLAQAQLSKQCHYDWGLRSLNSVLRMAGVMKRQSEDLPEAVVLMRVLRDMNFPKFIFEDVPLFLGLIKDLFPGIDCPRIGYPDFNAAVRHVLVNDGYILLPDQEDKVVQMYETMMTRHSTMIVGPTGGGKTVVINALVKAQTHMGLPTKCIVLNPKACSVIELYGYLDMETRDWIDGLFSNIFREMNKPIEREERRYACFDGDVDALWIENMNSVMDDNKLLTLANGERIRLENYCALLFEVGNLNYASPATVSRAGMVYVDPKNLRYSPYWHRWVLTRPEPQRELLNNFFEKIITQAIAFILEGVDGTTQGLPLKMVIMQTDLNMVTQFCNMYDAMLPIYGPSDNKNFDEPVIQVYNTDTLECCFLQGIYGSLGACLLEKHQLIFDEFMKRTSGFPQFQDTPESPARGGQFPQSKPTLYDYFWDIRDNCWKAWEWVVKPYTHNPDVKFSEILVPTVDNTRTNHLLALMSEIKRPVLLVGEAGTSKTATIMQYLRNLNQNVNIILNINFSSRTSSLDVQRTLEAAVEKRTKDTYGPPMGKKIACFIDDMNMPQVDEYGTQQPIALLKLFFERGGMYDRDKDLNWKKFKDMTFYAAMGTAGGGRNEVDARFISMFSTYNIVFPNDESLVQIYSSIFKGHLEFVSFHNRYMMIADIIVIMTLKLFKLVIADLPPTPSKFHYIFNLKDLSRIFAGMLLIKPANFKNLREMIRVWRNEFTRIICDRLISETDINTVRRNLSMEVADRFPPEFEELNGFIDLDAAAAEAQARLLYEAYADDAAAAAAEGEEGEEEEDAGEEGPPVILSLKDYVLRDPLLFGDFRNFTNESEPRLYEDLLDYSSVFALFTEILEEYCERRQKMTLVLFEDCLEHLTRVHRTLRMNRGHVLLIGVGGSGKKCITRLSSFAAECEVFEITISRGYNEAAFREDLKALYTLAGVKRKKVVFLFTAAQVAEEGFLELINNILTVGQVPALFADEDKDSIVNQVRKFAEEEGLSASKDSVWAYFLRTCAENLHVVLCMSPAGDALRNRCRNFPGLIGSTYIDWVFPWPKQALYAVAKLFLTEHPMIPADHRDAIIEHVVHVHKTIQIYSRDYQAKLRRNNFVTPKHYLDYINTYLGLLEEKHHFITQQRERLGEGIKKIEEASVQIDELRLIVTEQKKNVAIASEECEAMLVTIEASTQKANIKKVEASEKSVEVEIKGKQIAIEKEEAEEILAEAMPALEEARRALSELDKAQITEIRSFATPPAAVQVVCECVAILKGIKEISWKTAKGMMSDVNFLKSLMEMDCEALTQKQISACRAHMKTQNLDDMGKISIAGAGLLKFVKAVLGFFDVYREVKPKKERVDFLVEEQEVQIKLLNHLNAEIQKLEEKLEQLNENYAVSMKQMKALVEMMQQAERRLIAADKLISGLSSELIRWSKEMASLGQQLIDSVGVCLISSSFLAYTGAFTWEFRKTMVFEDWLEDIKSLGIPINLPFKIDAYLTTDVEISQWTSEGLPPDELSVQNGILTMRASRFPLCIDPQLQALQWIRKKEYRNNLKILSFSDFDFLKQLEMAIMYGLPVLFEDVDDYIDPVIDDILQKNVRVQGGRKFIMLGDKEVDWDPGFRLYLTTKFSNPKFDPAVYAKALVINYTVTQTGLEDQLLSVVVGTERPDLEQQRESLIAQTSENKQLLQQLEDSLLRELATSTGNMLDNVELVETLENTKSKAGLVMTQLKLASETAADIEVLRNGYRPAAKRGAVLFFALSDMSTVNSMYQYALAAYLDVFIYSLRKAVPDTVLAKRLNNIIKTLTENVYCYGCTGIFERHKLLFSFQIATKLAQRDGVLQQSELDFFIKGSIALTKSERQNPTKWLPDKCWEDILKLAFDFPEPFGSLPDHFGRFVTEWKEWYDLENPEAVACPGDYNINCNAFQKLMFLRCFRVDRIFRCINQYIVDTMDEFYIMPPVVSFSAIYEQTSCTIPVCFILSAGSDPTNDLIKLADLVIGGMANFCHISLGQGQEKAALRLLDNAIRQGQWLMLQNGHLLIKFVRELEKYLDKIENPHPDFRLWITTDPTPTFPIGILQKSLKVVTEPPNGLKLNLRSTYFKVRQERLECCTHRGFRPLVYVLAFFHAVVQERRKYDKLGWNIAYDFNDSDFEVCTEILRTYLNRCADDKIPWNSLKYLIGEVMYGGRVIDDFDRRITNCYMNEYMGDFLFDEFQTFHFYEDDNVDYCLPEDETILKEDYIAHIDKLPLVNKPDVFGLHPNAEIGYYTMAARNIWNSLIELQPQTGEGTGGISRDDFIDSVAAGILKKLPAAFETWRIRKQIQMSLSPTGVVLLQELDRFNLLVIRIKKTLELLRKAIAGEIGMDNVLDNIANSLFNGLLPNAWASLAPATCKQLASWLNHLQQRAVQYKYWTLSGEPLVIWLSGLHIPQSYLTALVQIACRKNAWPLDRSTLFTYVTNYADPDDVEERPVTGCFVHGLYIEGARFDLATNQLARSHPKVLVEELAILAVEPIEAHRLKLQNTFLAPVYTTSLRRNAMGVGLVFEANLATSEDLSHWVLQGVCLTLNTDT</sequence>
<dbReference type="PANTHER" id="PTHR22878">
    <property type="entry name" value="DYNEIN HEAVY CHAIN 6, AXONEMAL-LIKE-RELATED"/>
    <property type="match status" value="1"/>
</dbReference>
<evidence type="ECO:0000256" key="1">
    <source>
        <dbReference type="ARBA" id="ARBA00004430"/>
    </source>
</evidence>
<dbReference type="InterPro" id="IPR042219">
    <property type="entry name" value="AAA_lid_11_sf"/>
</dbReference>
<dbReference type="eggNOG" id="KOG3595">
    <property type="taxonomic scope" value="Eukaryota"/>
</dbReference>
<dbReference type="GO" id="GO:0051959">
    <property type="term" value="F:dynein light intermediate chain binding"/>
    <property type="evidence" value="ECO:0007669"/>
    <property type="project" value="InterPro"/>
</dbReference>
<evidence type="ECO:0000259" key="18">
    <source>
        <dbReference type="SMART" id="SM00382"/>
    </source>
</evidence>
<dbReference type="FunFam" id="3.40.50.300:FF:000884">
    <property type="entry name" value="Dynein axonemal heavy chain 10"/>
    <property type="match status" value="1"/>
</dbReference>
<dbReference type="PANTHER" id="PTHR22878:SF63">
    <property type="entry name" value="DYNEIN AXONEMAL HEAVY CHAIN 10"/>
    <property type="match status" value="1"/>
</dbReference>
<proteinExistence type="inferred from homology"/>
<feature type="domain" description="AAA+ ATPase" evidence="18">
    <location>
        <begin position="2516"/>
        <end position="2669"/>
    </location>
</feature>
<dbReference type="FunFam" id="1.20.140.100:FF:000001">
    <property type="entry name" value="dynein heavy chain 17, axonemal"/>
    <property type="match status" value="1"/>
</dbReference>
<keyword evidence="11" id="KW-0505">Motor protein</keyword>
<dbReference type="Gene3D" id="1.20.920.30">
    <property type="match status" value="2"/>
</dbReference>
<dbReference type="Pfam" id="PF03028">
    <property type="entry name" value="Dynein_heavy"/>
    <property type="match status" value="1"/>
</dbReference>
<dbReference type="Pfam" id="PF18198">
    <property type="entry name" value="AAA_lid_11"/>
    <property type="match status" value="1"/>
</dbReference>
<dbReference type="InterPro" id="IPR003593">
    <property type="entry name" value="AAA+_ATPase"/>
</dbReference>
<dbReference type="SUPFAM" id="SSF52540">
    <property type="entry name" value="P-loop containing nucleoside triphosphate hydrolases"/>
    <property type="match status" value="4"/>
</dbReference>
<comment type="function">
    <text evidence="14">Force generating protein of eukaryotic cilia and flagella. Produces force towards the minus ends of microtubules. Dynein has ATPase activity; the force-producing power stroke is thought to occur on release of ADP. Required for assembly of the I1 inner arm complex and its targeting to the appropriate axoneme location. Also required for phototaxis.</text>
</comment>
<comment type="subcellular location">
    <subcellularLocation>
        <location evidence="1">Cytoplasm</location>
        <location evidence="1">Cytoskeleton</location>
        <location evidence="1">Cilium axoneme</location>
    </subcellularLocation>
</comment>
<dbReference type="Pfam" id="PF08385">
    <property type="entry name" value="DHC_N1"/>
    <property type="match status" value="2"/>
</dbReference>
<dbReference type="Pfam" id="PF12781">
    <property type="entry name" value="AAA_9"/>
    <property type="match status" value="1"/>
</dbReference>
<evidence type="ECO:0000256" key="2">
    <source>
        <dbReference type="ARBA" id="ARBA00008887"/>
    </source>
</evidence>
<dbReference type="FunFam" id="1.20.1270.280:FF:000005">
    <property type="entry name" value="Dynein axonemal heavy chain 10"/>
    <property type="match status" value="1"/>
</dbReference>
<dbReference type="Gene3D" id="1.10.8.1220">
    <property type="match status" value="1"/>
</dbReference>
<dbReference type="EMBL" id="CH964232">
    <property type="protein sequence ID" value="EDW81485.2"/>
    <property type="molecule type" value="Genomic_DNA"/>
</dbReference>
<dbReference type="InterPro" id="IPR024743">
    <property type="entry name" value="Dynein_HC_stalk"/>
</dbReference>
<dbReference type="GO" id="GO:0045505">
    <property type="term" value="F:dynein intermediate chain binding"/>
    <property type="evidence" value="ECO:0007669"/>
    <property type="project" value="InterPro"/>
</dbReference>
<keyword evidence="4" id="KW-0493">Microtubule</keyword>
<dbReference type="Gene3D" id="1.10.8.710">
    <property type="match status" value="1"/>
</dbReference>
<dbReference type="InterPro" id="IPR013594">
    <property type="entry name" value="Dynein_heavy_tail"/>
</dbReference>
<dbReference type="InterPro" id="IPR042222">
    <property type="entry name" value="Dynein_2_N"/>
</dbReference>
<dbReference type="FunFam" id="3.40.50.300:FF:000063">
    <property type="entry name" value="dynein heavy chain 6, axonemal"/>
    <property type="match status" value="1"/>
</dbReference>
<reference evidence="19 20" key="1">
    <citation type="journal article" date="2007" name="Nature">
        <title>Evolution of genes and genomes on the Drosophila phylogeny.</title>
        <authorList>
            <consortium name="Drosophila 12 Genomes Consortium"/>
            <person name="Clark A.G."/>
            <person name="Eisen M.B."/>
            <person name="Smith D.R."/>
            <person name="Bergman C.M."/>
            <person name="Oliver B."/>
            <person name="Markow T.A."/>
            <person name="Kaufman T.C."/>
            <person name="Kellis M."/>
            <person name="Gelbart W."/>
            <person name="Iyer V.N."/>
            <person name="Pollard D.A."/>
            <person name="Sackton T.B."/>
            <person name="Larracuente A.M."/>
            <person name="Singh N.D."/>
            <person name="Abad J.P."/>
            <person name="Abt D.N."/>
            <person name="Adryan B."/>
            <person name="Aguade M."/>
            <person name="Akashi H."/>
            <person name="Anderson W.W."/>
            <person name="Aquadro C.F."/>
            <person name="Ardell D.H."/>
            <person name="Arguello R."/>
            <person name="Artieri C.G."/>
            <person name="Barbash D.A."/>
            <person name="Barker D."/>
            <person name="Barsanti P."/>
            <person name="Batterham P."/>
            <person name="Batzoglou S."/>
            <person name="Begun D."/>
            <person name="Bhutkar A."/>
            <person name="Blanco E."/>
            <person name="Bosak S.A."/>
            <person name="Bradley R.K."/>
            <person name="Brand A.D."/>
            <person name="Brent M.R."/>
            <person name="Brooks A.N."/>
            <person name="Brown R.H."/>
            <person name="Butlin R.K."/>
            <person name="Caggese C."/>
            <person name="Calvi B.R."/>
            <person name="Bernardo de Carvalho A."/>
            <person name="Caspi A."/>
            <person name="Castrezana S."/>
            <person name="Celniker S.E."/>
            <person name="Chang J.L."/>
            <person name="Chapple C."/>
            <person name="Chatterji S."/>
            <person name="Chinwalla A."/>
            <person name="Civetta A."/>
            <person name="Clifton S.W."/>
            <person name="Comeron J.M."/>
            <person name="Costello J.C."/>
            <person name="Coyne J.A."/>
            <person name="Daub J."/>
            <person name="David R.G."/>
            <person name="Delcher A.L."/>
            <person name="Delehaunty K."/>
            <person name="Do C.B."/>
            <person name="Ebling H."/>
            <person name="Edwards K."/>
            <person name="Eickbush T."/>
            <person name="Evans J.D."/>
            <person name="Filipski A."/>
            <person name="Findeiss S."/>
            <person name="Freyhult E."/>
            <person name="Fulton L."/>
            <person name="Fulton R."/>
            <person name="Garcia A.C."/>
            <person name="Gardiner A."/>
            <person name="Garfield D.A."/>
            <person name="Garvin B.E."/>
            <person name="Gibson G."/>
            <person name="Gilbert D."/>
            <person name="Gnerre S."/>
            <person name="Godfrey J."/>
            <person name="Good R."/>
            <person name="Gotea V."/>
            <person name="Gravely B."/>
            <person name="Greenberg A.J."/>
            <person name="Griffiths-Jones S."/>
            <person name="Gross S."/>
            <person name="Guigo R."/>
            <person name="Gustafson E.A."/>
            <person name="Haerty W."/>
            <person name="Hahn M.W."/>
            <person name="Halligan D.L."/>
            <person name="Halpern A.L."/>
            <person name="Halter G.M."/>
            <person name="Han M.V."/>
            <person name="Heger A."/>
            <person name="Hillier L."/>
            <person name="Hinrichs A.S."/>
            <person name="Holmes I."/>
            <person name="Hoskins R.A."/>
            <person name="Hubisz M.J."/>
            <person name="Hultmark D."/>
            <person name="Huntley M.A."/>
            <person name="Jaffe D.B."/>
            <person name="Jagadeeshan S."/>
            <person name="Jeck W.R."/>
            <person name="Johnson J."/>
            <person name="Jones C.D."/>
            <person name="Jordan W.C."/>
            <person name="Karpen G.H."/>
            <person name="Kataoka E."/>
            <person name="Keightley P.D."/>
            <person name="Kheradpour P."/>
            <person name="Kirkness E.F."/>
            <person name="Koerich L.B."/>
            <person name="Kristiansen K."/>
            <person name="Kudrna D."/>
            <person name="Kulathinal R.J."/>
            <person name="Kumar S."/>
            <person name="Kwok R."/>
            <person name="Lander E."/>
            <person name="Langley C.H."/>
            <person name="Lapoint R."/>
            <person name="Lazzaro B.P."/>
            <person name="Lee S.J."/>
            <person name="Levesque L."/>
            <person name="Li R."/>
            <person name="Lin C.F."/>
            <person name="Lin M.F."/>
            <person name="Lindblad-Toh K."/>
            <person name="Llopart A."/>
            <person name="Long M."/>
            <person name="Low L."/>
            <person name="Lozovsky E."/>
            <person name="Lu J."/>
            <person name="Luo M."/>
            <person name="Machado C.A."/>
            <person name="Makalowski W."/>
            <person name="Marzo M."/>
            <person name="Matsuda M."/>
            <person name="Matzkin L."/>
            <person name="McAllister B."/>
            <person name="McBride C.S."/>
            <person name="McKernan B."/>
            <person name="McKernan K."/>
            <person name="Mendez-Lago M."/>
            <person name="Minx P."/>
            <person name="Mollenhauer M.U."/>
            <person name="Montooth K."/>
            <person name="Mount S.M."/>
            <person name="Mu X."/>
            <person name="Myers E."/>
            <person name="Negre B."/>
            <person name="Newfeld S."/>
            <person name="Nielsen R."/>
            <person name="Noor M.A."/>
            <person name="O'Grady P."/>
            <person name="Pachter L."/>
            <person name="Papaceit M."/>
            <person name="Parisi M.J."/>
            <person name="Parisi M."/>
            <person name="Parts L."/>
            <person name="Pedersen J.S."/>
            <person name="Pesole G."/>
            <person name="Phillippy A.M."/>
            <person name="Ponting C.P."/>
            <person name="Pop M."/>
            <person name="Porcelli D."/>
            <person name="Powell J.R."/>
            <person name="Prohaska S."/>
            <person name="Pruitt K."/>
            <person name="Puig M."/>
            <person name="Quesneville H."/>
            <person name="Ram K.R."/>
            <person name="Rand D."/>
            <person name="Rasmussen M.D."/>
            <person name="Reed L.K."/>
            <person name="Reenan R."/>
            <person name="Reily A."/>
            <person name="Remington K.A."/>
            <person name="Rieger T.T."/>
            <person name="Ritchie M.G."/>
            <person name="Robin C."/>
            <person name="Rogers Y.H."/>
            <person name="Rohde C."/>
            <person name="Rozas J."/>
            <person name="Rubenfield M.J."/>
            <person name="Ruiz A."/>
            <person name="Russo S."/>
            <person name="Salzberg S.L."/>
            <person name="Sanchez-Gracia A."/>
            <person name="Saranga D.J."/>
            <person name="Sato H."/>
            <person name="Schaeffer S.W."/>
            <person name="Schatz M.C."/>
            <person name="Schlenke T."/>
            <person name="Schwartz R."/>
            <person name="Segarra C."/>
            <person name="Singh R.S."/>
            <person name="Sirot L."/>
            <person name="Sirota M."/>
            <person name="Sisneros N.B."/>
            <person name="Smith C.D."/>
            <person name="Smith T.F."/>
            <person name="Spieth J."/>
            <person name="Stage D.E."/>
            <person name="Stark A."/>
            <person name="Stephan W."/>
            <person name="Strausberg R.L."/>
            <person name="Strempel S."/>
            <person name="Sturgill D."/>
            <person name="Sutton G."/>
            <person name="Sutton G.G."/>
            <person name="Tao W."/>
            <person name="Teichmann S."/>
            <person name="Tobari Y.N."/>
            <person name="Tomimura Y."/>
            <person name="Tsolas J.M."/>
            <person name="Valente V.L."/>
            <person name="Venter E."/>
            <person name="Venter J.C."/>
            <person name="Vicario S."/>
            <person name="Vieira F.G."/>
            <person name="Vilella A.J."/>
            <person name="Villasante A."/>
            <person name="Walenz B."/>
            <person name="Wang J."/>
            <person name="Wasserman M."/>
            <person name="Watts T."/>
            <person name="Wilson D."/>
            <person name="Wilson R.K."/>
            <person name="Wing R.A."/>
            <person name="Wolfner M.F."/>
            <person name="Wong A."/>
            <person name="Wong G.K."/>
            <person name="Wu C.I."/>
            <person name="Wu G."/>
            <person name="Yamamoto D."/>
            <person name="Yang H.P."/>
            <person name="Yang S.P."/>
            <person name="Yorke J.A."/>
            <person name="Yoshida K."/>
            <person name="Zdobnov E."/>
            <person name="Zhang P."/>
            <person name="Zhang Y."/>
            <person name="Zimin A.V."/>
            <person name="Baldwin J."/>
            <person name="Abdouelleil A."/>
            <person name="Abdulkadir J."/>
            <person name="Abebe A."/>
            <person name="Abera B."/>
            <person name="Abreu J."/>
            <person name="Acer S.C."/>
            <person name="Aftuck L."/>
            <person name="Alexander A."/>
            <person name="An P."/>
            <person name="Anderson E."/>
            <person name="Anderson S."/>
            <person name="Arachi H."/>
            <person name="Azer M."/>
            <person name="Bachantsang P."/>
            <person name="Barry A."/>
            <person name="Bayul T."/>
            <person name="Berlin A."/>
            <person name="Bessette D."/>
            <person name="Bloom T."/>
            <person name="Blye J."/>
            <person name="Boguslavskiy L."/>
            <person name="Bonnet C."/>
            <person name="Boukhgalter B."/>
            <person name="Bourzgui I."/>
            <person name="Brown A."/>
            <person name="Cahill P."/>
            <person name="Channer S."/>
            <person name="Cheshatsang Y."/>
            <person name="Chuda L."/>
            <person name="Citroen M."/>
            <person name="Collymore A."/>
            <person name="Cooke P."/>
            <person name="Costello M."/>
            <person name="D'Aco K."/>
            <person name="Daza R."/>
            <person name="De Haan G."/>
            <person name="DeGray S."/>
            <person name="DeMaso C."/>
            <person name="Dhargay N."/>
            <person name="Dooley K."/>
            <person name="Dooley E."/>
            <person name="Doricent M."/>
            <person name="Dorje P."/>
            <person name="Dorjee K."/>
            <person name="Dupes A."/>
            <person name="Elong R."/>
            <person name="Falk J."/>
            <person name="Farina A."/>
            <person name="Faro S."/>
            <person name="Ferguson D."/>
            <person name="Fisher S."/>
            <person name="Foley C.D."/>
            <person name="Franke A."/>
            <person name="Friedrich D."/>
            <person name="Gadbois L."/>
            <person name="Gearin G."/>
            <person name="Gearin C.R."/>
            <person name="Giannoukos G."/>
            <person name="Goode T."/>
            <person name="Graham J."/>
            <person name="Grandbois E."/>
            <person name="Grewal S."/>
            <person name="Gyaltsen K."/>
            <person name="Hafez N."/>
            <person name="Hagos B."/>
            <person name="Hall J."/>
            <person name="Henson C."/>
            <person name="Hollinger A."/>
            <person name="Honan T."/>
            <person name="Huard M.D."/>
            <person name="Hughes L."/>
            <person name="Hurhula B."/>
            <person name="Husby M.E."/>
            <person name="Kamat A."/>
            <person name="Kanga B."/>
            <person name="Kashin S."/>
            <person name="Khazanovich D."/>
            <person name="Kisner P."/>
            <person name="Lance K."/>
            <person name="Lara M."/>
            <person name="Lee W."/>
            <person name="Lennon N."/>
            <person name="Letendre F."/>
            <person name="LeVine R."/>
            <person name="Lipovsky A."/>
            <person name="Liu X."/>
            <person name="Liu J."/>
            <person name="Liu S."/>
            <person name="Lokyitsang T."/>
            <person name="Lokyitsang Y."/>
            <person name="Lubonja R."/>
            <person name="Lui A."/>
            <person name="MacDonald P."/>
            <person name="Magnisalis V."/>
            <person name="Maru K."/>
            <person name="Matthews C."/>
            <person name="McCusker W."/>
            <person name="McDonough S."/>
            <person name="Mehta T."/>
            <person name="Meldrim J."/>
            <person name="Meneus L."/>
            <person name="Mihai O."/>
            <person name="Mihalev A."/>
            <person name="Mihova T."/>
            <person name="Mittelman R."/>
            <person name="Mlenga V."/>
            <person name="Montmayeur A."/>
            <person name="Mulrain L."/>
            <person name="Navidi A."/>
            <person name="Naylor J."/>
            <person name="Negash T."/>
            <person name="Nguyen T."/>
            <person name="Nguyen N."/>
            <person name="Nicol R."/>
            <person name="Norbu C."/>
            <person name="Norbu N."/>
            <person name="Novod N."/>
            <person name="O'Neill B."/>
            <person name="Osman S."/>
            <person name="Markiewicz E."/>
            <person name="Oyono O.L."/>
            <person name="Patti C."/>
            <person name="Phunkhang P."/>
            <person name="Pierre F."/>
            <person name="Priest M."/>
            <person name="Raghuraman S."/>
            <person name="Rege F."/>
            <person name="Reyes R."/>
            <person name="Rise C."/>
            <person name="Rogov P."/>
            <person name="Ross K."/>
            <person name="Ryan E."/>
            <person name="Settipalli S."/>
            <person name="Shea T."/>
            <person name="Sherpa N."/>
            <person name="Shi L."/>
            <person name="Shih D."/>
            <person name="Sparrow T."/>
            <person name="Spaulding J."/>
            <person name="Stalker J."/>
            <person name="Stange-Thomann N."/>
            <person name="Stavropoulos S."/>
            <person name="Stone C."/>
            <person name="Strader C."/>
            <person name="Tesfaye S."/>
            <person name="Thomson T."/>
            <person name="Thoulutsang Y."/>
            <person name="Thoulutsang D."/>
            <person name="Topham K."/>
            <person name="Topping I."/>
            <person name="Tsamla T."/>
            <person name="Vassiliev H."/>
            <person name="Vo A."/>
            <person name="Wangchuk T."/>
            <person name="Wangdi T."/>
            <person name="Weiand M."/>
            <person name="Wilkinson J."/>
            <person name="Wilson A."/>
            <person name="Yadav S."/>
            <person name="Young G."/>
            <person name="Yu Q."/>
            <person name="Zembek L."/>
            <person name="Zhong D."/>
            <person name="Zimmer A."/>
            <person name="Zwirko Z."/>
            <person name="Jaffe D.B."/>
            <person name="Alvarez P."/>
            <person name="Brockman W."/>
            <person name="Butler J."/>
            <person name="Chin C."/>
            <person name="Gnerre S."/>
            <person name="Grabherr M."/>
            <person name="Kleber M."/>
            <person name="Mauceli E."/>
            <person name="MacCallum I."/>
        </authorList>
    </citation>
    <scope>NUCLEOTIDE SEQUENCE [LARGE SCALE GENOMIC DNA]</scope>
    <source>
        <strain evidence="20">Tucson 14030-0811.24</strain>
    </source>
</reference>
<dbReference type="Gene3D" id="1.20.920.20">
    <property type="match status" value="1"/>
</dbReference>
<dbReference type="SMR" id="B4N8N4"/>